<dbReference type="Proteomes" id="UP000720189">
    <property type="component" value="Unassembled WGS sequence"/>
</dbReference>
<dbReference type="OrthoDB" id="10059875at2759"/>
<organism evidence="2 3">
    <name type="scientific">Fusarium redolens</name>
    <dbReference type="NCBI Taxonomy" id="48865"/>
    <lineage>
        <taxon>Eukaryota</taxon>
        <taxon>Fungi</taxon>
        <taxon>Dikarya</taxon>
        <taxon>Ascomycota</taxon>
        <taxon>Pezizomycotina</taxon>
        <taxon>Sordariomycetes</taxon>
        <taxon>Hypocreomycetidae</taxon>
        <taxon>Hypocreales</taxon>
        <taxon>Nectriaceae</taxon>
        <taxon>Fusarium</taxon>
        <taxon>Fusarium redolens species complex</taxon>
    </lineage>
</organism>
<name>A0A9P9G4S5_FUSRE</name>
<evidence type="ECO:0000313" key="2">
    <source>
        <dbReference type="EMBL" id="KAH7232371.1"/>
    </source>
</evidence>
<reference evidence="2" key="1">
    <citation type="journal article" date="2021" name="Nat. Commun.">
        <title>Genetic determinants of endophytism in the Arabidopsis root mycobiome.</title>
        <authorList>
            <person name="Mesny F."/>
            <person name="Miyauchi S."/>
            <person name="Thiergart T."/>
            <person name="Pickel B."/>
            <person name="Atanasova L."/>
            <person name="Karlsson M."/>
            <person name="Huettel B."/>
            <person name="Barry K.W."/>
            <person name="Haridas S."/>
            <person name="Chen C."/>
            <person name="Bauer D."/>
            <person name="Andreopoulos W."/>
            <person name="Pangilinan J."/>
            <person name="LaButti K."/>
            <person name="Riley R."/>
            <person name="Lipzen A."/>
            <person name="Clum A."/>
            <person name="Drula E."/>
            <person name="Henrissat B."/>
            <person name="Kohler A."/>
            <person name="Grigoriev I.V."/>
            <person name="Martin F.M."/>
            <person name="Hacquard S."/>
        </authorList>
    </citation>
    <scope>NUCLEOTIDE SEQUENCE</scope>
    <source>
        <strain evidence="2">MPI-CAGE-AT-0023</strain>
    </source>
</reference>
<dbReference type="EMBL" id="JAGMUX010000019">
    <property type="protein sequence ID" value="KAH7232371.1"/>
    <property type="molecule type" value="Genomic_DNA"/>
</dbReference>
<evidence type="ECO:0000313" key="3">
    <source>
        <dbReference type="Proteomes" id="UP000720189"/>
    </source>
</evidence>
<evidence type="ECO:0000259" key="1">
    <source>
        <dbReference type="Pfam" id="PF00291"/>
    </source>
</evidence>
<keyword evidence="3" id="KW-1185">Reference proteome</keyword>
<dbReference type="InterPro" id="IPR036052">
    <property type="entry name" value="TrpB-like_PALP_sf"/>
</dbReference>
<dbReference type="AlphaFoldDB" id="A0A9P9G4S5"/>
<comment type="caution">
    <text evidence="2">The sequence shown here is derived from an EMBL/GenBank/DDBJ whole genome shotgun (WGS) entry which is preliminary data.</text>
</comment>
<feature type="domain" description="Tryptophan synthase beta chain-like PALP" evidence="1">
    <location>
        <begin position="129"/>
        <end position="338"/>
    </location>
</feature>
<dbReference type="RefSeq" id="XP_046044031.1">
    <property type="nucleotide sequence ID" value="XM_046190746.1"/>
</dbReference>
<dbReference type="GeneID" id="70220700"/>
<accession>A0A9P9G4S5</accession>
<sequence>MMHITSEYTHFHNKTRLDKVKEATAAVCVQNRSRWTEAIKEIRTWPEYEPQPLHTLPHQAEQLCIRELFFKDESKRFGVSLGSFKALGAPCAVFKILADHVFSKTGVRPTSEELRTGKYNDITHKVTVCGCRCVDYIHSHVSPGRAEMIKDLGAVVIRIDGEYEASVERAKEDARMNGWHFVSSTSWGDFDNGIPQNVMNAYMVVVEEALQAILPWRISHMFLFAVTLSNQGRVLTPLRLIVVEPREADCLFQSAQKEEICLSEGSLGTLMAGLTCRGPSPAAWKILTWLASDFVAVPDEVAIEGMKELGSGRRGDVPVVCGKSSAANMGVILQYANDETLREILGLNRNSQVILFGLEGDTDTAIYEKLVGKTLEEVFAAQERGFKL</sequence>
<proteinExistence type="predicted"/>
<dbReference type="SUPFAM" id="SSF53686">
    <property type="entry name" value="Tryptophan synthase beta subunit-like PLP-dependent enzymes"/>
    <property type="match status" value="1"/>
</dbReference>
<protein>
    <submittedName>
        <fullName evidence="2">Tryptophan synthase beta subunit-like PLP-dependent enzyme</fullName>
    </submittedName>
</protein>
<dbReference type="PANTHER" id="PTHR42937">
    <property type="match status" value="1"/>
</dbReference>
<gene>
    <name evidence="2" type="ORF">BKA55DRAFT_544705</name>
</gene>
<dbReference type="InterPro" id="IPR001926">
    <property type="entry name" value="TrpB-like_PALP"/>
</dbReference>
<dbReference type="Gene3D" id="3.40.50.1100">
    <property type="match status" value="3"/>
</dbReference>
<dbReference type="PANTHER" id="PTHR42937:SF1">
    <property type="entry name" value="DIAMINOPROPIONATE AMMONIA-LYASE"/>
    <property type="match status" value="1"/>
</dbReference>
<dbReference type="Pfam" id="PF00291">
    <property type="entry name" value="PALP"/>
    <property type="match status" value="1"/>
</dbReference>